<dbReference type="SUPFAM" id="SSF51905">
    <property type="entry name" value="FAD/NAD(P)-binding domain"/>
    <property type="match status" value="1"/>
</dbReference>
<accession>A0A2P2D869</accession>
<dbReference type="GO" id="GO:0016491">
    <property type="term" value="F:oxidoreductase activity"/>
    <property type="evidence" value="ECO:0007669"/>
    <property type="project" value="TreeGrafter"/>
</dbReference>
<dbReference type="Gene3D" id="3.50.50.60">
    <property type="entry name" value="FAD/NAD(P)-binding domain"/>
    <property type="match status" value="1"/>
</dbReference>
<dbReference type="Pfam" id="PF13450">
    <property type="entry name" value="NAD_binding_8"/>
    <property type="match status" value="1"/>
</dbReference>
<dbReference type="InterPro" id="IPR050464">
    <property type="entry name" value="Zeta_carotene_desat/Oxidored"/>
</dbReference>
<keyword evidence="2" id="KW-1185">Reference proteome</keyword>
<dbReference type="InterPro" id="IPR036188">
    <property type="entry name" value="FAD/NAD-bd_sf"/>
</dbReference>
<dbReference type="PANTHER" id="PTHR42923">
    <property type="entry name" value="PROTOPORPHYRINOGEN OXIDASE"/>
    <property type="match status" value="1"/>
</dbReference>
<evidence type="ECO:0000313" key="2">
    <source>
        <dbReference type="Proteomes" id="UP000245206"/>
    </source>
</evidence>
<dbReference type="OrthoDB" id="343264at2"/>
<name>A0A2P2D869_9LEPT</name>
<organism evidence="1 2">
    <name type="scientific">Leptospira ellinghausenii</name>
    <dbReference type="NCBI Taxonomy" id="1917822"/>
    <lineage>
        <taxon>Bacteria</taxon>
        <taxon>Pseudomonadati</taxon>
        <taxon>Spirochaetota</taxon>
        <taxon>Spirochaetia</taxon>
        <taxon>Leptospirales</taxon>
        <taxon>Leptospiraceae</taxon>
        <taxon>Leptospira</taxon>
    </lineage>
</organism>
<comment type="caution">
    <text evidence="1">The sequence shown here is derived from an EMBL/GenBank/DDBJ whole genome shotgun (WGS) entry which is preliminary data.</text>
</comment>
<sequence>MKENVHILGGGITGLFMAYHQVKKGNSVTLYEEKDTLGGVIGTLNKPEGLVELAANGILLTDDIKSMLDDIGLSPVFPKKASKRRYFWINQKLSQFPISILAGTKLLYSIFLKKLKFDPNLNFEHWGNQMFGSSVTKNIIEPALGGIYGTRLSELQPETIFSKWDGRGNSTIFKEIKKNKKKTYGTVSFPNGMGDLVTHLVSYLSPKITIKTGFSFSNFKEIQSLNGSVRICISLKKLLPILDSEIKLETKPNLLTISSVTRFGETKLTKKSCFGILFGKNEGVHALGVLCNSDIFVGRVQNQLHSETWIYPDLNTNKSDNSIESILETDRCLVSKKMDPPTVVYRTTWEGVFPAYDANLYKFNQVLDQLETNWSSQGKNIRFYGNYRKGIGLRSIFESTMF</sequence>
<protein>
    <submittedName>
        <fullName evidence="1">Protoporphyrinogen oxidase</fullName>
    </submittedName>
</protein>
<evidence type="ECO:0000313" key="1">
    <source>
        <dbReference type="EMBL" id="GBF40822.1"/>
    </source>
</evidence>
<dbReference type="Proteomes" id="UP000245206">
    <property type="component" value="Unassembled WGS sequence"/>
</dbReference>
<dbReference type="EMBL" id="BFAZ01000001">
    <property type="protein sequence ID" value="GBF40822.1"/>
    <property type="molecule type" value="Genomic_DNA"/>
</dbReference>
<proteinExistence type="predicted"/>
<dbReference type="AlphaFoldDB" id="A0A2P2D869"/>
<dbReference type="RefSeq" id="WP_108958102.1">
    <property type="nucleotide sequence ID" value="NZ_BFAZ01000001.1"/>
</dbReference>
<reference evidence="2" key="1">
    <citation type="journal article" date="2019" name="Microbiol. Immunol.">
        <title>Molecular and phenotypic characterization of Leptospira johnsonii sp. nov., Leptospira ellinghausenii sp. nov. and Leptospira ryugenii sp. nov. isolated from soil and water in Japan.</title>
        <authorList>
            <person name="Masuzawa T."/>
            <person name="Saito M."/>
            <person name="Nakao R."/>
            <person name="Nikaido Y."/>
            <person name="Matsumoto M."/>
            <person name="Ogawa M."/>
            <person name="Yokoyama M."/>
            <person name="Hidaka Y."/>
            <person name="Tomita J."/>
            <person name="Sakakibara K."/>
            <person name="Suzuki K."/>
            <person name="Yasuda S."/>
            <person name="Sato H."/>
            <person name="Yamaguchi M."/>
            <person name="Yoshida S.I."/>
            <person name="Koizumi N."/>
            <person name="Kawamura Y."/>
        </authorList>
    </citation>
    <scope>NUCLEOTIDE SEQUENCE [LARGE SCALE GENOMIC DNA]</scope>
    <source>
        <strain evidence="2">E18</strain>
    </source>
</reference>
<dbReference type="PANTHER" id="PTHR42923:SF3">
    <property type="entry name" value="PROTOPORPHYRINOGEN OXIDASE"/>
    <property type="match status" value="1"/>
</dbReference>
<gene>
    <name evidence="1" type="primary">hemY</name>
    <name evidence="1" type="ORF">LPTSP2_00880</name>
</gene>